<dbReference type="GO" id="GO:0003856">
    <property type="term" value="F:3-dehydroquinate synthase activity"/>
    <property type="evidence" value="ECO:0007669"/>
    <property type="project" value="TreeGrafter"/>
</dbReference>
<proteinExistence type="predicted"/>
<dbReference type="AlphaFoldDB" id="A0A5C6XAU7"/>
<keyword evidence="8" id="KW-0456">Lyase</keyword>
<keyword evidence="6" id="KW-0862">Zinc</keyword>
<evidence type="ECO:0000259" key="11">
    <source>
        <dbReference type="Pfam" id="PF24621"/>
    </source>
</evidence>
<gene>
    <name evidence="12" type="ORF">FRC98_18975</name>
</gene>
<dbReference type="Gene3D" id="1.20.1090.10">
    <property type="entry name" value="Dehydroquinate synthase-like - alpha domain"/>
    <property type="match status" value="1"/>
</dbReference>
<dbReference type="GO" id="GO:0046872">
    <property type="term" value="F:metal ion binding"/>
    <property type="evidence" value="ECO:0007669"/>
    <property type="project" value="UniProtKB-KW"/>
</dbReference>
<evidence type="ECO:0000256" key="3">
    <source>
        <dbReference type="ARBA" id="ARBA00001947"/>
    </source>
</evidence>
<dbReference type="PANTHER" id="PTHR43622">
    <property type="entry name" value="3-DEHYDROQUINATE SYNTHASE"/>
    <property type="match status" value="1"/>
</dbReference>
<dbReference type="GO" id="GO:0000166">
    <property type="term" value="F:nucleotide binding"/>
    <property type="evidence" value="ECO:0007669"/>
    <property type="project" value="UniProtKB-KW"/>
</dbReference>
<organism evidence="12 13">
    <name type="scientific">Lujinxingia vulgaris</name>
    <dbReference type="NCBI Taxonomy" id="2600176"/>
    <lineage>
        <taxon>Bacteria</taxon>
        <taxon>Deltaproteobacteria</taxon>
        <taxon>Bradymonadales</taxon>
        <taxon>Lujinxingiaceae</taxon>
        <taxon>Lujinxingia</taxon>
    </lineage>
</organism>
<sequence length="621" mass="67942">MPTTALIPAAGRGARLDRPNTPKPLVHVGGKPLLLSLLQRLEKAGVERAVVVTGFGSERVVRELTNHPDLSLKVEFVEHAEWQQGLASTLLAAKGLIDENFVIAMADHVFDQKLVDAIVAAEPGDDVGVALVDTNVTEVFELEDAVKVTLEGDRLTTASRTLENPDGVDAGLFAFTPALFEALEEARKLKEPASLTDALALLGERGQMGTITTGGRAWHDIDTPQSLVRAEMAHRAGIRKAAVHRPEFKVEESRTTHSYDFIAGAPVKTEIHVQRGFVRNPERLQLIPDESASSPIYVFTDTTVNGIYGDDFVGGLDRMGYDVRRIVMKDGEESKSMANYVKLVDQILAEGIDERSVLISLGGGAVANICGFIASTLYRGIGLVHVPTTLMAQCDASISHKQGINGARGKNLVGSYYSPIAIAVDVEVLATLEDWLIPDGLSEVIKHALGQDRDYLDYLLGYEGKIDDPDFLETVVRKNIELKCELVAIDPKEHREGMVLQYGHEVGHPVEYLSGYDLNHGQSVAIGMMVAARVARLMGACDDAMVDLHRQVIEKFELPTRIPAHLKVDDILASMRYNKRYLTEGTRMALLDGPGSLWQVEEDYAIPVPTEVLIEAIRQSY</sequence>
<evidence type="ECO:0000256" key="5">
    <source>
        <dbReference type="ARBA" id="ARBA00022741"/>
    </source>
</evidence>
<keyword evidence="13" id="KW-1185">Reference proteome</keyword>
<feature type="domain" description="MobA-like NTP transferase" evidence="10">
    <location>
        <begin position="5"/>
        <end position="133"/>
    </location>
</feature>
<evidence type="ECO:0000313" key="13">
    <source>
        <dbReference type="Proteomes" id="UP000321412"/>
    </source>
</evidence>
<evidence type="ECO:0000256" key="7">
    <source>
        <dbReference type="ARBA" id="ARBA00023027"/>
    </source>
</evidence>
<dbReference type="GO" id="GO:0016779">
    <property type="term" value="F:nucleotidyltransferase activity"/>
    <property type="evidence" value="ECO:0007669"/>
    <property type="project" value="UniProtKB-ARBA"/>
</dbReference>
<comment type="cofactor">
    <cofactor evidence="1">
        <name>NAD(+)</name>
        <dbReference type="ChEBI" id="CHEBI:57540"/>
    </cofactor>
</comment>
<dbReference type="FunFam" id="3.40.50.1970:FF:000007">
    <property type="entry name" value="Pentafunctional AROM polypeptide"/>
    <property type="match status" value="1"/>
</dbReference>
<dbReference type="InterPro" id="IPR029044">
    <property type="entry name" value="Nucleotide-diphossugar_trans"/>
</dbReference>
<evidence type="ECO:0000313" key="12">
    <source>
        <dbReference type="EMBL" id="TXD34277.1"/>
    </source>
</evidence>
<dbReference type="Pfam" id="PF24621">
    <property type="entry name" value="DHQS_C"/>
    <property type="match status" value="1"/>
</dbReference>
<feature type="domain" description="3-dehydroquinate synthase N-terminal" evidence="9">
    <location>
        <begin position="326"/>
        <end position="434"/>
    </location>
</feature>
<comment type="cofactor">
    <cofactor evidence="2">
        <name>Co(2+)</name>
        <dbReference type="ChEBI" id="CHEBI:48828"/>
    </cofactor>
</comment>
<dbReference type="Pfam" id="PF12804">
    <property type="entry name" value="NTP_transf_3"/>
    <property type="match status" value="1"/>
</dbReference>
<evidence type="ECO:0000256" key="2">
    <source>
        <dbReference type="ARBA" id="ARBA00001941"/>
    </source>
</evidence>
<dbReference type="Gene3D" id="3.90.550.10">
    <property type="entry name" value="Spore Coat Polysaccharide Biosynthesis Protein SpsA, Chain A"/>
    <property type="match status" value="1"/>
</dbReference>
<dbReference type="InterPro" id="IPR050071">
    <property type="entry name" value="Dehydroquinate_synthase"/>
</dbReference>
<dbReference type="SUPFAM" id="SSF53448">
    <property type="entry name" value="Nucleotide-diphospho-sugar transferases"/>
    <property type="match status" value="1"/>
</dbReference>
<comment type="caution">
    <text evidence="12">The sequence shown here is derived from an EMBL/GenBank/DDBJ whole genome shotgun (WGS) entry which is preliminary data.</text>
</comment>
<comment type="cofactor">
    <cofactor evidence="3">
        <name>Zn(2+)</name>
        <dbReference type="ChEBI" id="CHEBI:29105"/>
    </cofactor>
</comment>
<dbReference type="PANTHER" id="PTHR43622:SF1">
    <property type="entry name" value="3-DEHYDROQUINATE SYNTHASE"/>
    <property type="match status" value="1"/>
</dbReference>
<name>A0A5C6XAU7_9DELT</name>
<keyword evidence="4" id="KW-0479">Metal-binding</keyword>
<dbReference type="SUPFAM" id="SSF56796">
    <property type="entry name" value="Dehydroquinate synthase-like"/>
    <property type="match status" value="1"/>
</dbReference>
<dbReference type="RefSeq" id="WP_146983015.1">
    <property type="nucleotide sequence ID" value="NZ_VOSM01000014.1"/>
</dbReference>
<dbReference type="OrthoDB" id="9806583at2"/>
<dbReference type="InterPro" id="IPR025877">
    <property type="entry name" value="MobA-like_NTP_Trfase"/>
</dbReference>
<accession>A0A5C6XAU7</accession>
<evidence type="ECO:0000256" key="4">
    <source>
        <dbReference type="ARBA" id="ARBA00022723"/>
    </source>
</evidence>
<evidence type="ECO:0000259" key="9">
    <source>
        <dbReference type="Pfam" id="PF01761"/>
    </source>
</evidence>
<dbReference type="InterPro" id="IPR030960">
    <property type="entry name" value="DHQS/DOIS_N"/>
</dbReference>
<feature type="domain" description="3-dehydroquinate synthase C-terminal" evidence="11">
    <location>
        <begin position="440"/>
        <end position="580"/>
    </location>
</feature>
<keyword evidence="5" id="KW-0547">Nucleotide-binding</keyword>
<evidence type="ECO:0000256" key="8">
    <source>
        <dbReference type="ARBA" id="ARBA00023239"/>
    </source>
</evidence>
<dbReference type="CDD" id="cd08197">
    <property type="entry name" value="DOIS"/>
    <property type="match status" value="1"/>
</dbReference>
<evidence type="ECO:0000259" key="10">
    <source>
        <dbReference type="Pfam" id="PF12804"/>
    </source>
</evidence>
<dbReference type="InterPro" id="IPR056179">
    <property type="entry name" value="DHQS_C"/>
</dbReference>
<evidence type="ECO:0000256" key="1">
    <source>
        <dbReference type="ARBA" id="ARBA00001911"/>
    </source>
</evidence>
<dbReference type="EMBL" id="VOSM01000014">
    <property type="protein sequence ID" value="TXD34277.1"/>
    <property type="molecule type" value="Genomic_DNA"/>
</dbReference>
<protein>
    <submittedName>
        <fullName evidence="12">Iron-containing alcohol dehydrogenase</fullName>
    </submittedName>
</protein>
<dbReference type="Gene3D" id="3.40.50.1970">
    <property type="match status" value="1"/>
</dbReference>
<reference evidence="12 13" key="1">
    <citation type="submission" date="2019-08" db="EMBL/GenBank/DDBJ databases">
        <title>Bradymonadales sp. TMQ4.</title>
        <authorList>
            <person name="Liang Q."/>
        </authorList>
    </citation>
    <scope>NUCLEOTIDE SEQUENCE [LARGE SCALE GENOMIC DNA]</scope>
    <source>
        <strain evidence="12 13">TMQ4</strain>
    </source>
</reference>
<dbReference type="Proteomes" id="UP000321412">
    <property type="component" value="Unassembled WGS sequence"/>
</dbReference>
<evidence type="ECO:0000256" key="6">
    <source>
        <dbReference type="ARBA" id="ARBA00022833"/>
    </source>
</evidence>
<dbReference type="Pfam" id="PF01761">
    <property type="entry name" value="DHQ_synthase"/>
    <property type="match status" value="1"/>
</dbReference>
<keyword evidence="7" id="KW-0520">NAD</keyword>